<name>A0A180FZQ6_PUCT1</name>
<evidence type="ECO:0000256" key="1">
    <source>
        <dbReference type="SAM" id="MobiDB-lite"/>
    </source>
</evidence>
<feature type="region of interest" description="Disordered" evidence="1">
    <location>
        <begin position="238"/>
        <end position="368"/>
    </location>
</feature>
<feature type="compositionally biased region" description="Polar residues" evidence="1">
    <location>
        <begin position="343"/>
        <end position="354"/>
    </location>
</feature>
<dbReference type="EMBL" id="ADAS02002296">
    <property type="protein sequence ID" value="OAV85891.1"/>
    <property type="molecule type" value="Genomic_DNA"/>
</dbReference>
<feature type="compositionally biased region" description="Basic and acidic residues" evidence="1">
    <location>
        <begin position="311"/>
        <end position="322"/>
    </location>
</feature>
<feature type="compositionally biased region" description="Basic and acidic residues" evidence="1">
    <location>
        <begin position="252"/>
        <end position="264"/>
    </location>
</feature>
<reference evidence="2" key="1">
    <citation type="submission" date="2009-11" db="EMBL/GenBank/DDBJ databases">
        <authorList>
            <consortium name="The Broad Institute Genome Sequencing Platform"/>
            <person name="Ward D."/>
            <person name="Feldgarden M."/>
            <person name="Earl A."/>
            <person name="Young S.K."/>
            <person name="Zeng Q."/>
            <person name="Koehrsen M."/>
            <person name="Alvarado L."/>
            <person name="Berlin A."/>
            <person name="Bochicchio J."/>
            <person name="Borenstein D."/>
            <person name="Chapman S.B."/>
            <person name="Chen Z."/>
            <person name="Engels R."/>
            <person name="Freedman E."/>
            <person name="Gellesch M."/>
            <person name="Goldberg J."/>
            <person name="Griggs A."/>
            <person name="Gujja S."/>
            <person name="Heilman E."/>
            <person name="Heiman D."/>
            <person name="Hepburn T."/>
            <person name="Howarth C."/>
            <person name="Jen D."/>
            <person name="Larson L."/>
            <person name="Lewis B."/>
            <person name="Mehta T."/>
            <person name="Park D."/>
            <person name="Pearson M."/>
            <person name="Roberts A."/>
            <person name="Saif S."/>
            <person name="Shea T."/>
            <person name="Shenoy N."/>
            <person name="Sisk P."/>
            <person name="Stolte C."/>
            <person name="Sykes S."/>
            <person name="Thomson T."/>
            <person name="Walk T."/>
            <person name="White J."/>
            <person name="Yandava C."/>
            <person name="Izard J."/>
            <person name="Baranova O.V."/>
            <person name="Blanton J.M."/>
            <person name="Tanner A.C."/>
            <person name="Dewhirst F.E."/>
            <person name="Haas B."/>
            <person name="Nusbaum C."/>
            <person name="Birren B."/>
        </authorList>
    </citation>
    <scope>NUCLEOTIDE SEQUENCE [LARGE SCALE GENOMIC DNA]</scope>
    <source>
        <strain evidence="2">1-1 BBBD Race 1</strain>
    </source>
</reference>
<reference evidence="3 4" key="3">
    <citation type="journal article" date="2017" name="G3 (Bethesda)">
        <title>Comparative analysis highlights variable genome content of wheat rusts and divergence of the mating loci.</title>
        <authorList>
            <person name="Cuomo C.A."/>
            <person name="Bakkeren G."/>
            <person name="Khalil H.B."/>
            <person name="Panwar V."/>
            <person name="Joly D."/>
            <person name="Linning R."/>
            <person name="Sakthikumar S."/>
            <person name="Song X."/>
            <person name="Adiconis X."/>
            <person name="Fan L."/>
            <person name="Goldberg J.M."/>
            <person name="Levin J.Z."/>
            <person name="Young S."/>
            <person name="Zeng Q."/>
            <person name="Anikster Y."/>
            <person name="Bruce M."/>
            <person name="Wang M."/>
            <person name="Yin C."/>
            <person name="McCallum B."/>
            <person name="Szabo L.J."/>
            <person name="Hulbert S."/>
            <person name="Chen X."/>
            <person name="Fellers J.P."/>
        </authorList>
    </citation>
    <scope>NUCLEOTIDE SEQUENCE</scope>
    <source>
        <strain evidence="4">Isolate 1-1 / race 1 (BBBD)</strain>
        <strain evidence="3">isolate 1-1 / race 1 (BBBD)</strain>
    </source>
</reference>
<evidence type="ECO:0000313" key="2">
    <source>
        <dbReference type="EMBL" id="OAV85891.1"/>
    </source>
</evidence>
<dbReference type="EMBL" id="ADAS02002296">
    <property type="protein sequence ID" value="OAV85892.1"/>
    <property type="molecule type" value="Genomic_DNA"/>
</dbReference>
<dbReference type="EnsemblFungi" id="PTTG_09616-t43_2">
    <property type="protein sequence ID" value="PTTG_09616-t43_2-p1"/>
    <property type="gene ID" value="PTTG_09616"/>
</dbReference>
<dbReference type="Proteomes" id="UP000005240">
    <property type="component" value="Unassembled WGS sequence"/>
</dbReference>
<dbReference type="VEuPathDB" id="FungiDB:PTTG_09616"/>
<reference evidence="3" key="4">
    <citation type="submission" date="2025-05" db="UniProtKB">
        <authorList>
            <consortium name="EnsemblFungi"/>
        </authorList>
    </citation>
    <scope>IDENTIFICATION</scope>
    <source>
        <strain evidence="3">isolate 1-1 / race 1 (BBBD)</strain>
    </source>
</reference>
<dbReference type="EnsemblFungi" id="PTTG_09616-t43_1">
    <property type="protein sequence ID" value="PTTG_09616-t43_1-p1"/>
    <property type="gene ID" value="PTTG_09616"/>
</dbReference>
<reference evidence="2" key="2">
    <citation type="submission" date="2016-05" db="EMBL/GenBank/DDBJ databases">
        <title>Comparative analysis highlights variable genome content of wheat rusts and divergence of the mating loci.</title>
        <authorList>
            <person name="Cuomo C.A."/>
            <person name="Bakkeren G."/>
            <person name="Szabo L."/>
            <person name="Khalil H."/>
            <person name="Joly D."/>
            <person name="Goldberg J."/>
            <person name="Young S."/>
            <person name="Zeng Q."/>
            <person name="Fellers J."/>
        </authorList>
    </citation>
    <scope>NUCLEOTIDE SEQUENCE [LARGE SCALE GENOMIC DNA]</scope>
    <source>
        <strain evidence="2">1-1 BBBD Race 1</strain>
    </source>
</reference>
<sequence>MSEDLPGTTFGIHISNSDPRNPFVSTPEPATPAPATDHVHVPCDRDRAGAHQHPTPLTPPPAIRELEYAQTEHLPRDPGAPIPVRIEYILFLPFGTSDKGEHLSQRFTESSAPLPVMINMQATNLSQLKSEVFTHLAQEQPSVRLHDLARDCDHMGRLNWSFYITEPKQPKTRGYIGTTEEGGINSFVVAARSSSATASVVLKLVKHVETVVITALMPHQRPYESASRANMAQMVPIPNHAEDRDDLELAPESDKGKDQARDPDSPACTPHGPTRPRGHPGRVPPTSVTPMPPRRSNTHLIGRLRKIGTPHPDRRPSADRHPCHPAHPKLTDDRPVPRALKDTPQTHGHPQTNPAAPDCSLVSLARSN</sequence>
<accession>A0A180FZQ6</accession>
<proteinExistence type="predicted"/>
<protein>
    <submittedName>
        <fullName evidence="2 3">Uncharacterized protein</fullName>
    </submittedName>
</protein>
<feature type="compositionally biased region" description="Basic and acidic residues" evidence="1">
    <location>
        <begin position="329"/>
        <end position="341"/>
    </location>
</feature>
<gene>
    <name evidence="2" type="ORF">PTTG_09616</name>
</gene>
<feature type="region of interest" description="Disordered" evidence="1">
    <location>
        <begin position="1"/>
        <end position="38"/>
    </location>
</feature>
<evidence type="ECO:0000313" key="3">
    <source>
        <dbReference type="EnsemblFungi" id="PTTG_09616-t43_1-p1"/>
    </source>
</evidence>
<dbReference type="AlphaFoldDB" id="A0A180FZQ6"/>
<evidence type="ECO:0000313" key="4">
    <source>
        <dbReference type="Proteomes" id="UP000005240"/>
    </source>
</evidence>
<organism evidence="2">
    <name type="scientific">Puccinia triticina (isolate 1-1 / race 1 (BBBD))</name>
    <name type="common">Brown leaf rust fungus</name>
    <dbReference type="NCBI Taxonomy" id="630390"/>
    <lineage>
        <taxon>Eukaryota</taxon>
        <taxon>Fungi</taxon>
        <taxon>Dikarya</taxon>
        <taxon>Basidiomycota</taxon>
        <taxon>Pucciniomycotina</taxon>
        <taxon>Pucciniomycetes</taxon>
        <taxon>Pucciniales</taxon>
        <taxon>Pucciniaceae</taxon>
        <taxon>Puccinia</taxon>
    </lineage>
</organism>
<keyword evidence="4" id="KW-1185">Reference proteome</keyword>